<proteinExistence type="predicted"/>
<sequence>MGKISKIQLSVFISIIFLLGACSSTASPKGDVKKESDLTLEEVFEKSQEAGNSLTSVHVETSMKQTFSDNELTGSMEMETSSSSDMILDPLTMHQTTSVNITGEEDTSEMFELMETELYYSNQGMFMKDPLQNEWSEIPADFIGELEDVLATESLPQNQLEQYASRINDFTFEQDEESYILSLQLKDEKANEVLEEGLSVLPDELQNSMGDERDSISLNEIKINVLIDKETFNTTTLDMEMDMTMSVEGEELQVKQQVNSTFSKFNELEEIIIPEDVLNSATTVE</sequence>
<evidence type="ECO:0000256" key="1">
    <source>
        <dbReference type="SAM" id="SignalP"/>
    </source>
</evidence>
<comment type="caution">
    <text evidence="2">The sequence shown here is derived from an EMBL/GenBank/DDBJ whole genome shotgun (WGS) entry which is preliminary data.</text>
</comment>
<evidence type="ECO:0000313" key="3">
    <source>
        <dbReference type="Proteomes" id="UP001312865"/>
    </source>
</evidence>
<keyword evidence="3" id="KW-1185">Reference proteome</keyword>
<gene>
    <name evidence="2" type="ORF">WAK64_17170</name>
</gene>
<feature type="chain" id="PRO_5045572740" evidence="1">
    <location>
        <begin position="27"/>
        <end position="285"/>
    </location>
</feature>
<dbReference type="EMBL" id="JBBAXC010000016">
    <property type="protein sequence ID" value="MEI5908781.1"/>
    <property type="molecule type" value="Genomic_DNA"/>
</dbReference>
<dbReference type="Proteomes" id="UP001312865">
    <property type="component" value="Unassembled WGS sequence"/>
</dbReference>
<dbReference type="RefSeq" id="WP_336588228.1">
    <property type="nucleotide sequence ID" value="NZ_JBBAXC010000016.1"/>
</dbReference>
<dbReference type="Gene3D" id="2.50.20.20">
    <property type="match status" value="1"/>
</dbReference>
<protein>
    <submittedName>
        <fullName evidence="2">DUF6612 family protein</fullName>
    </submittedName>
</protein>
<keyword evidence="1" id="KW-0732">Signal</keyword>
<name>A0ABU8HHC1_9BACI</name>
<dbReference type="PROSITE" id="PS51257">
    <property type="entry name" value="PROKAR_LIPOPROTEIN"/>
    <property type="match status" value="1"/>
</dbReference>
<evidence type="ECO:0000313" key="2">
    <source>
        <dbReference type="EMBL" id="MEI5908781.1"/>
    </source>
</evidence>
<feature type="signal peptide" evidence="1">
    <location>
        <begin position="1"/>
        <end position="26"/>
    </location>
</feature>
<dbReference type="Pfam" id="PF20316">
    <property type="entry name" value="DUF6612"/>
    <property type="match status" value="1"/>
</dbReference>
<reference evidence="2 3" key="1">
    <citation type="journal article" date="2018" name="J. Microbiol.">
        <title>Bacillus spongiae sp. nov., isolated from sponge of Jeju Island.</title>
        <authorList>
            <person name="Lee G.E."/>
            <person name="Im W.T."/>
            <person name="Park J.S."/>
        </authorList>
    </citation>
    <scope>NUCLEOTIDE SEQUENCE [LARGE SCALE GENOMIC DNA]</scope>
    <source>
        <strain evidence="2 3">135PIL107-10</strain>
    </source>
</reference>
<accession>A0ABU8HHC1</accession>
<dbReference type="InterPro" id="IPR046720">
    <property type="entry name" value="DUF6612"/>
</dbReference>
<organism evidence="2 3">
    <name type="scientific">Bacillus spongiae</name>
    <dbReference type="NCBI Taxonomy" id="2683610"/>
    <lineage>
        <taxon>Bacteria</taxon>
        <taxon>Bacillati</taxon>
        <taxon>Bacillota</taxon>
        <taxon>Bacilli</taxon>
        <taxon>Bacillales</taxon>
        <taxon>Bacillaceae</taxon>
        <taxon>Bacillus</taxon>
    </lineage>
</organism>